<gene>
    <name evidence="2" type="ORF">FA13DRAFT_156853</name>
</gene>
<feature type="region of interest" description="Disordered" evidence="1">
    <location>
        <begin position="1"/>
        <end position="25"/>
    </location>
</feature>
<feature type="region of interest" description="Disordered" evidence="1">
    <location>
        <begin position="31"/>
        <end position="50"/>
    </location>
</feature>
<organism evidence="2 3">
    <name type="scientific">Coprinellus micaceus</name>
    <name type="common">Glistening ink-cap mushroom</name>
    <name type="synonym">Coprinus micaceus</name>
    <dbReference type="NCBI Taxonomy" id="71717"/>
    <lineage>
        <taxon>Eukaryota</taxon>
        <taxon>Fungi</taxon>
        <taxon>Dikarya</taxon>
        <taxon>Basidiomycota</taxon>
        <taxon>Agaricomycotina</taxon>
        <taxon>Agaricomycetes</taxon>
        <taxon>Agaricomycetidae</taxon>
        <taxon>Agaricales</taxon>
        <taxon>Agaricineae</taxon>
        <taxon>Psathyrellaceae</taxon>
        <taxon>Coprinellus</taxon>
    </lineage>
</organism>
<dbReference type="EMBL" id="QPFP01000012">
    <property type="protein sequence ID" value="TEB33484.1"/>
    <property type="molecule type" value="Genomic_DNA"/>
</dbReference>
<accession>A0A4Y7THP4</accession>
<evidence type="ECO:0000313" key="2">
    <source>
        <dbReference type="EMBL" id="TEB33484.1"/>
    </source>
</evidence>
<feature type="compositionally biased region" description="Low complexity" evidence="1">
    <location>
        <begin position="546"/>
        <end position="557"/>
    </location>
</feature>
<evidence type="ECO:0000313" key="3">
    <source>
        <dbReference type="Proteomes" id="UP000298030"/>
    </source>
</evidence>
<reference evidence="2 3" key="1">
    <citation type="journal article" date="2019" name="Nat. Ecol. Evol.">
        <title>Megaphylogeny resolves global patterns of mushroom evolution.</title>
        <authorList>
            <person name="Varga T."/>
            <person name="Krizsan K."/>
            <person name="Foldi C."/>
            <person name="Dima B."/>
            <person name="Sanchez-Garcia M."/>
            <person name="Sanchez-Ramirez S."/>
            <person name="Szollosi G.J."/>
            <person name="Szarkandi J.G."/>
            <person name="Papp V."/>
            <person name="Albert L."/>
            <person name="Andreopoulos W."/>
            <person name="Angelini C."/>
            <person name="Antonin V."/>
            <person name="Barry K.W."/>
            <person name="Bougher N.L."/>
            <person name="Buchanan P."/>
            <person name="Buyck B."/>
            <person name="Bense V."/>
            <person name="Catcheside P."/>
            <person name="Chovatia M."/>
            <person name="Cooper J."/>
            <person name="Damon W."/>
            <person name="Desjardin D."/>
            <person name="Finy P."/>
            <person name="Geml J."/>
            <person name="Haridas S."/>
            <person name="Hughes K."/>
            <person name="Justo A."/>
            <person name="Karasinski D."/>
            <person name="Kautmanova I."/>
            <person name="Kiss B."/>
            <person name="Kocsube S."/>
            <person name="Kotiranta H."/>
            <person name="LaButti K.M."/>
            <person name="Lechner B.E."/>
            <person name="Liimatainen K."/>
            <person name="Lipzen A."/>
            <person name="Lukacs Z."/>
            <person name="Mihaltcheva S."/>
            <person name="Morgado L.N."/>
            <person name="Niskanen T."/>
            <person name="Noordeloos M.E."/>
            <person name="Ohm R.A."/>
            <person name="Ortiz-Santana B."/>
            <person name="Ovrebo C."/>
            <person name="Racz N."/>
            <person name="Riley R."/>
            <person name="Savchenko A."/>
            <person name="Shiryaev A."/>
            <person name="Soop K."/>
            <person name="Spirin V."/>
            <person name="Szebenyi C."/>
            <person name="Tomsovsky M."/>
            <person name="Tulloss R.E."/>
            <person name="Uehling J."/>
            <person name="Grigoriev I.V."/>
            <person name="Vagvolgyi C."/>
            <person name="Papp T."/>
            <person name="Martin F.M."/>
            <person name="Miettinen O."/>
            <person name="Hibbett D.S."/>
            <person name="Nagy L.G."/>
        </authorList>
    </citation>
    <scope>NUCLEOTIDE SEQUENCE [LARGE SCALE GENOMIC DNA]</scope>
    <source>
        <strain evidence="2 3">FP101781</strain>
    </source>
</reference>
<feature type="compositionally biased region" description="Low complexity" evidence="1">
    <location>
        <begin position="84"/>
        <end position="112"/>
    </location>
</feature>
<proteinExistence type="predicted"/>
<feature type="compositionally biased region" description="Basic residues" evidence="1">
    <location>
        <begin position="332"/>
        <end position="341"/>
    </location>
</feature>
<feature type="compositionally biased region" description="Basic and acidic residues" evidence="1">
    <location>
        <begin position="122"/>
        <end position="133"/>
    </location>
</feature>
<feature type="region of interest" description="Disordered" evidence="1">
    <location>
        <begin position="63"/>
        <end position="142"/>
    </location>
</feature>
<protein>
    <submittedName>
        <fullName evidence="2">Uncharacterized protein</fullName>
    </submittedName>
</protein>
<feature type="region of interest" description="Disordered" evidence="1">
    <location>
        <begin position="241"/>
        <end position="557"/>
    </location>
</feature>
<dbReference type="Proteomes" id="UP000298030">
    <property type="component" value="Unassembled WGS sequence"/>
</dbReference>
<feature type="compositionally biased region" description="Basic and acidic residues" evidence="1">
    <location>
        <begin position="279"/>
        <end position="294"/>
    </location>
</feature>
<comment type="caution">
    <text evidence="2">The sequence shown here is derived from an EMBL/GenBank/DDBJ whole genome shotgun (WGS) entry which is preliminary data.</text>
</comment>
<dbReference type="OrthoDB" id="2120161at2759"/>
<feature type="compositionally biased region" description="Low complexity" evidence="1">
    <location>
        <begin position="526"/>
        <end position="537"/>
    </location>
</feature>
<name>A0A4Y7THP4_COPMI</name>
<dbReference type="AlphaFoldDB" id="A0A4Y7THP4"/>
<feature type="region of interest" description="Disordered" evidence="1">
    <location>
        <begin position="191"/>
        <end position="210"/>
    </location>
</feature>
<feature type="compositionally biased region" description="Low complexity" evidence="1">
    <location>
        <begin position="386"/>
        <end position="395"/>
    </location>
</feature>
<sequence length="557" mass="59860">MAAPTPATAHRPDEDALIAVDSPGIGIRIEEPADTEEMSIDGHSADGSHAWCGRVLKSPLQLQVEGGSSPVNWKSLPLRHRSPDLGSASLSSPSLSPSPSPSASSPGSYDSGYGFGLFTPPDDDRRDLEDSTRDYVQQQDFQDQLTRRGELLPLLQESPDLLSFHDSPLEQQIFRLTFSDEEVVYLSNSVVDPNSPSSDSLFPNSSSPSIPLSGSPTLYPLAFHSPEASENGRSATVLTTEFPPLGRKPVERSPSLPPSPGSLLLKPELAPNSTSNPSMDDKRVFDRPLSEHRHNSMSASSTLGPHGVHGLVTSHYHSPENRPHSPSFARRSLARHARIRSRSASPYEASSELHAHPRRSSSRSIPDLHTQPTETPSFLTQAHRTSSGSSVISRSPRAAGSSYRLRAASFDSPTGKTAPPTSHVRASYNPDDGSSEDVEMGSTHYLSPVGAGATRERSISFSSSSTSPSNPPSPSLRSSTRNHSSGQKVRGSRSFHNRSSMAIDPRDDEEGPSTDEGESSSESDYDYPGSKPSSKHSIPPPPPLLPRLLFVLPKSSS</sequence>
<keyword evidence="3" id="KW-1185">Reference proteome</keyword>
<evidence type="ECO:0000256" key="1">
    <source>
        <dbReference type="SAM" id="MobiDB-lite"/>
    </source>
</evidence>
<feature type="compositionally biased region" description="Low complexity" evidence="1">
    <location>
        <begin position="459"/>
        <end position="468"/>
    </location>
</feature>
<feature type="compositionally biased region" description="Polar residues" evidence="1">
    <location>
        <begin position="370"/>
        <end position="385"/>
    </location>
</feature>
<feature type="compositionally biased region" description="Acidic residues" evidence="1">
    <location>
        <begin position="506"/>
        <end position="525"/>
    </location>
</feature>